<feature type="non-terminal residue" evidence="1">
    <location>
        <position position="58"/>
    </location>
</feature>
<dbReference type="Proteomes" id="UP000789572">
    <property type="component" value="Unassembled WGS sequence"/>
</dbReference>
<proteinExistence type="predicted"/>
<dbReference type="EMBL" id="CAJVPJ010005631">
    <property type="protein sequence ID" value="CAG8663038.1"/>
    <property type="molecule type" value="Genomic_DNA"/>
</dbReference>
<organism evidence="1 2">
    <name type="scientific">Paraglomus occultum</name>
    <dbReference type="NCBI Taxonomy" id="144539"/>
    <lineage>
        <taxon>Eukaryota</taxon>
        <taxon>Fungi</taxon>
        <taxon>Fungi incertae sedis</taxon>
        <taxon>Mucoromycota</taxon>
        <taxon>Glomeromycotina</taxon>
        <taxon>Glomeromycetes</taxon>
        <taxon>Paraglomerales</taxon>
        <taxon>Paraglomeraceae</taxon>
        <taxon>Paraglomus</taxon>
    </lineage>
</organism>
<accession>A0A9N9E3Q0</accession>
<comment type="caution">
    <text evidence="1">The sequence shown here is derived from an EMBL/GenBank/DDBJ whole genome shotgun (WGS) entry which is preliminary data.</text>
</comment>
<sequence length="58" mass="6282">GIKNVYIPITFRKVSLATFLDKVTDMGALAVVTGKWYGEAKINQATLALTIAVTLRLS</sequence>
<reference evidence="1" key="1">
    <citation type="submission" date="2021-06" db="EMBL/GenBank/DDBJ databases">
        <authorList>
            <person name="Kallberg Y."/>
            <person name="Tangrot J."/>
            <person name="Rosling A."/>
        </authorList>
    </citation>
    <scope>NUCLEOTIDE SEQUENCE</scope>
    <source>
        <strain evidence="1">IA702</strain>
    </source>
</reference>
<evidence type="ECO:0000313" key="2">
    <source>
        <dbReference type="Proteomes" id="UP000789572"/>
    </source>
</evidence>
<name>A0A9N9E3Q0_9GLOM</name>
<dbReference type="AlphaFoldDB" id="A0A9N9E3Q0"/>
<gene>
    <name evidence="1" type="ORF">POCULU_LOCUS10555</name>
</gene>
<keyword evidence="2" id="KW-1185">Reference proteome</keyword>
<protein>
    <submittedName>
        <fullName evidence="1">4018_t:CDS:1</fullName>
    </submittedName>
</protein>
<evidence type="ECO:0000313" key="1">
    <source>
        <dbReference type="EMBL" id="CAG8663038.1"/>
    </source>
</evidence>